<name>A0A1J3FEV2_NOCCA</name>
<evidence type="ECO:0000313" key="2">
    <source>
        <dbReference type="EMBL" id="JAU42626.1"/>
    </source>
</evidence>
<dbReference type="EMBL" id="GEVK01010206">
    <property type="protein sequence ID" value="JAU42626.1"/>
    <property type="molecule type" value="Transcribed_RNA"/>
</dbReference>
<feature type="region of interest" description="Disordered" evidence="1">
    <location>
        <begin position="230"/>
        <end position="277"/>
    </location>
</feature>
<proteinExistence type="predicted"/>
<dbReference type="AlphaFoldDB" id="A0A1J3FEV2"/>
<gene>
    <name evidence="2" type="ORF">LC_TR8896_c30_g1_i1_g.31812</name>
</gene>
<organism evidence="2">
    <name type="scientific">Noccaea caerulescens</name>
    <name type="common">Alpine penny-cress</name>
    <name type="synonym">Thlaspi caerulescens</name>
    <dbReference type="NCBI Taxonomy" id="107243"/>
    <lineage>
        <taxon>Eukaryota</taxon>
        <taxon>Viridiplantae</taxon>
        <taxon>Streptophyta</taxon>
        <taxon>Embryophyta</taxon>
        <taxon>Tracheophyta</taxon>
        <taxon>Spermatophyta</taxon>
        <taxon>Magnoliopsida</taxon>
        <taxon>eudicotyledons</taxon>
        <taxon>Gunneridae</taxon>
        <taxon>Pentapetalae</taxon>
        <taxon>rosids</taxon>
        <taxon>malvids</taxon>
        <taxon>Brassicales</taxon>
        <taxon>Brassicaceae</taxon>
        <taxon>Coluteocarpeae</taxon>
        <taxon>Noccaea</taxon>
    </lineage>
</organism>
<accession>A0A1J3FEV2</accession>
<dbReference type="PANTHER" id="PTHR35099">
    <property type="entry name" value="OS02G0182700 PROTEIN"/>
    <property type="match status" value="1"/>
</dbReference>
<feature type="compositionally biased region" description="Low complexity" evidence="1">
    <location>
        <begin position="118"/>
        <end position="127"/>
    </location>
</feature>
<reference evidence="2" key="1">
    <citation type="submission" date="2016-07" db="EMBL/GenBank/DDBJ databases">
        <title>De novo transcriptome assembly of four accessions of the metal hyperaccumulator plant Noccaea caerulescens.</title>
        <authorList>
            <person name="Blande D."/>
            <person name="Halimaa P."/>
            <person name="Tervahauta A.I."/>
            <person name="Aarts M.G."/>
            <person name="Karenlampi S.O."/>
        </authorList>
    </citation>
    <scope>NUCLEOTIDE SEQUENCE</scope>
</reference>
<protein>
    <submittedName>
        <fullName evidence="2">Uncharacterized protein</fullName>
    </submittedName>
</protein>
<evidence type="ECO:0000256" key="1">
    <source>
        <dbReference type="SAM" id="MobiDB-lite"/>
    </source>
</evidence>
<dbReference type="PANTHER" id="PTHR35099:SF2">
    <property type="entry name" value="OS02G0182700 PROTEIN"/>
    <property type="match status" value="1"/>
</dbReference>
<feature type="region of interest" description="Disordered" evidence="1">
    <location>
        <begin position="86"/>
        <end position="127"/>
    </location>
</feature>
<sequence length="277" mass="31139">MRLTSLKKPMTVTHDKWVASALTDDEMVVELLLRLKHAGTVESESNPAANLPELRWGIRQRRSRPSRLGVGVGGYLKKETDSARASPMTPLCWSGGSGSRGSTSPSAVTADGFEDTSRQSSCSTSTRSGSKAVYATNEITSSCSRRRSKKQKTFLELKDAENLQLKERFDLEKKIANVQATYNERSVKNQKLKRIKLEYSDRIKNIPISNSNLNESRKRSRLFLSISPVKKEEEEQHVSESYRAKSQTKSSEEKSFFFLPDLNMTPTEEDDTLYGTS</sequence>
<feature type="compositionally biased region" description="Basic and acidic residues" evidence="1">
    <location>
        <begin position="230"/>
        <end position="243"/>
    </location>
</feature>
<feature type="compositionally biased region" description="Acidic residues" evidence="1">
    <location>
        <begin position="267"/>
        <end position="277"/>
    </location>
</feature>